<dbReference type="Proteomes" id="UP000789759">
    <property type="component" value="Unassembled WGS sequence"/>
</dbReference>
<comment type="caution">
    <text evidence="3">The sequence shown here is derived from an EMBL/GenBank/DDBJ whole genome shotgun (WGS) entry which is preliminary data.</text>
</comment>
<keyword evidence="4" id="KW-1185">Reference proteome</keyword>
<feature type="domain" description="PiggyBac transposable element-derived protein" evidence="2">
    <location>
        <begin position="302"/>
        <end position="399"/>
    </location>
</feature>
<organism evidence="3 4">
    <name type="scientific">Cetraspora pellucida</name>
    <dbReference type="NCBI Taxonomy" id="1433469"/>
    <lineage>
        <taxon>Eukaryota</taxon>
        <taxon>Fungi</taxon>
        <taxon>Fungi incertae sedis</taxon>
        <taxon>Mucoromycota</taxon>
        <taxon>Glomeromycotina</taxon>
        <taxon>Glomeromycetes</taxon>
        <taxon>Diversisporales</taxon>
        <taxon>Gigasporaceae</taxon>
        <taxon>Cetraspora</taxon>
    </lineage>
</organism>
<accession>A0A9N9NV11</accession>
<evidence type="ECO:0000313" key="4">
    <source>
        <dbReference type="Proteomes" id="UP000789759"/>
    </source>
</evidence>
<protein>
    <submittedName>
        <fullName evidence="3">21534_t:CDS:1</fullName>
    </submittedName>
</protein>
<evidence type="ECO:0000313" key="3">
    <source>
        <dbReference type="EMBL" id="CAG8774599.1"/>
    </source>
</evidence>
<dbReference type="InterPro" id="IPR029526">
    <property type="entry name" value="PGBD"/>
</dbReference>
<feature type="compositionally biased region" description="Acidic residues" evidence="1">
    <location>
        <begin position="46"/>
        <end position="57"/>
    </location>
</feature>
<dbReference type="AlphaFoldDB" id="A0A9N9NV11"/>
<sequence>MSKTSPFTNSSFASSSSSLLENIKMYDDNDEYVPILTFRQRFLNDSDSDSESEDENAADTSVPKRKRKQALQLPPPPTFEPLVHPSPLCYASVWLPSHIKVGVSRPIILFLLFFTMSMMDTIVANTNKYTSTKDAGVTGRQWEDITRNELLVWVALVIYQGLFKLPSHDQYWNEDPRLPIHQILKQMIFKCFESIKRFLHVSFPAPISTLKNYFDKVEPLLFHVCEASKRYYTPGSNVSVNEMMIRFSEKSVHTVRMKNKPVPKSFKIFSLCESEYTYTFLPISRIALSNVTKVNSLNKVGVPLFQHLRQISVGACETVRKTAARFPKELKVNKGAKLDWDIHSDVEINGVLAIFWQDNGPVMMLSTIHSLVAVFGSEPKKKLKIPKVIDDYNHNMNGSMQEHKEFRNELVWDLIELVNDSDQRLVSENHLAIWKDQQETCYWCVWLASKNELDMDRKTSYQSQGPKLALAGWVGELALRASATLAW</sequence>
<reference evidence="3" key="1">
    <citation type="submission" date="2021-06" db="EMBL/GenBank/DDBJ databases">
        <authorList>
            <person name="Kallberg Y."/>
            <person name="Tangrot J."/>
            <person name="Rosling A."/>
        </authorList>
    </citation>
    <scope>NUCLEOTIDE SEQUENCE</scope>
    <source>
        <strain evidence="3">FL966</strain>
    </source>
</reference>
<name>A0A9N9NV11_9GLOM</name>
<dbReference type="PANTHER" id="PTHR46599:SF3">
    <property type="entry name" value="PIGGYBAC TRANSPOSABLE ELEMENT-DERIVED PROTEIN 4"/>
    <property type="match status" value="1"/>
</dbReference>
<feature type="domain" description="PiggyBac transposable element-derived protein" evidence="2">
    <location>
        <begin position="106"/>
        <end position="282"/>
    </location>
</feature>
<gene>
    <name evidence="3" type="ORF">CPELLU_LOCUS16049</name>
</gene>
<proteinExistence type="predicted"/>
<feature type="region of interest" description="Disordered" evidence="1">
    <location>
        <begin position="45"/>
        <end position="78"/>
    </location>
</feature>
<dbReference type="EMBL" id="CAJVQA010022605">
    <property type="protein sequence ID" value="CAG8774599.1"/>
    <property type="molecule type" value="Genomic_DNA"/>
</dbReference>
<dbReference type="OrthoDB" id="118105at2759"/>
<evidence type="ECO:0000259" key="2">
    <source>
        <dbReference type="Pfam" id="PF13843"/>
    </source>
</evidence>
<feature type="non-terminal residue" evidence="3">
    <location>
        <position position="1"/>
    </location>
</feature>
<dbReference type="PANTHER" id="PTHR46599">
    <property type="entry name" value="PIGGYBAC TRANSPOSABLE ELEMENT-DERIVED PROTEIN 4"/>
    <property type="match status" value="1"/>
</dbReference>
<dbReference type="Pfam" id="PF13843">
    <property type="entry name" value="DDE_Tnp_1_7"/>
    <property type="match status" value="2"/>
</dbReference>
<evidence type="ECO:0000256" key="1">
    <source>
        <dbReference type="SAM" id="MobiDB-lite"/>
    </source>
</evidence>